<evidence type="ECO:0000256" key="1">
    <source>
        <dbReference type="SAM" id="MobiDB-lite"/>
    </source>
</evidence>
<gene>
    <name evidence="2" type="ORF">V0288_22765</name>
</gene>
<name>A0AAW9R0H1_9CHRO</name>
<reference evidence="2 3" key="1">
    <citation type="submission" date="2024-01" db="EMBL/GenBank/DDBJ databases">
        <title>Genomic insights into the taxonomy and metabolism of the cyanobacterium Pannus brasiliensis CCIBt3594.</title>
        <authorList>
            <person name="Machado M."/>
            <person name="Botero N.B."/>
            <person name="Andreote A.P.D."/>
            <person name="Feitosa A.M.T."/>
            <person name="Popin R."/>
            <person name="Sivonen K."/>
            <person name="Fiore M.F."/>
        </authorList>
    </citation>
    <scope>NUCLEOTIDE SEQUENCE [LARGE SCALE GENOMIC DNA]</scope>
    <source>
        <strain evidence="2 3">CCIBt3594</strain>
    </source>
</reference>
<proteinExistence type="predicted"/>
<dbReference type="EMBL" id="JBAFSM010000067">
    <property type="protein sequence ID" value="MEG3439968.1"/>
    <property type="molecule type" value="Genomic_DNA"/>
</dbReference>
<protein>
    <submittedName>
        <fullName evidence="2">Uncharacterized protein</fullName>
    </submittedName>
</protein>
<evidence type="ECO:0000313" key="3">
    <source>
        <dbReference type="Proteomes" id="UP001328733"/>
    </source>
</evidence>
<comment type="caution">
    <text evidence="2">The sequence shown here is derived from an EMBL/GenBank/DDBJ whole genome shotgun (WGS) entry which is preliminary data.</text>
</comment>
<dbReference type="InterPro" id="IPR038146">
    <property type="entry name" value="933W_put_Xis_sf"/>
</dbReference>
<dbReference type="RefSeq" id="WP_332867439.1">
    <property type="nucleotide sequence ID" value="NZ_JBAFSM010000067.1"/>
</dbReference>
<dbReference type="Gene3D" id="1.10.1660.60">
    <property type="entry name" value="Putative excisionased domain DUF1233"/>
    <property type="match status" value="1"/>
</dbReference>
<feature type="region of interest" description="Disordered" evidence="1">
    <location>
        <begin position="79"/>
        <end position="114"/>
    </location>
</feature>
<dbReference type="AlphaFoldDB" id="A0AAW9R0H1"/>
<keyword evidence="3" id="KW-1185">Reference proteome</keyword>
<feature type="compositionally biased region" description="Polar residues" evidence="1">
    <location>
        <begin position="79"/>
        <end position="91"/>
    </location>
</feature>
<accession>A0AAW9R0H1</accession>
<dbReference type="Proteomes" id="UP001328733">
    <property type="component" value="Unassembled WGS sequence"/>
</dbReference>
<sequence>MTEPNYTFIKRKELTNTISISQSKIKELMRTGQWIEGIHFTRYSKRMNLFNVQLIRDWLVNHHDPLSHQRAIENFLATLPSNRSRGNNNRAVSHKTASNQATKKTTQKKAAGSL</sequence>
<evidence type="ECO:0000313" key="2">
    <source>
        <dbReference type="EMBL" id="MEG3439968.1"/>
    </source>
</evidence>
<feature type="compositionally biased region" description="Low complexity" evidence="1">
    <location>
        <begin position="95"/>
        <end position="114"/>
    </location>
</feature>
<organism evidence="2 3">
    <name type="scientific">Pannus brasiliensis CCIBt3594</name>
    <dbReference type="NCBI Taxonomy" id="1427578"/>
    <lineage>
        <taxon>Bacteria</taxon>
        <taxon>Bacillati</taxon>
        <taxon>Cyanobacteriota</taxon>
        <taxon>Cyanophyceae</taxon>
        <taxon>Oscillatoriophycideae</taxon>
        <taxon>Chroococcales</taxon>
        <taxon>Microcystaceae</taxon>
        <taxon>Pannus</taxon>
    </lineage>
</organism>